<dbReference type="AlphaFoldDB" id="A0AAX3BG15"/>
<organism evidence="1 2">
    <name type="scientific">Thermospira aquatica</name>
    <dbReference type="NCBI Taxonomy" id="2828656"/>
    <lineage>
        <taxon>Bacteria</taxon>
        <taxon>Pseudomonadati</taxon>
        <taxon>Spirochaetota</taxon>
        <taxon>Spirochaetia</taxon>
        <taxon>Brevinematales</taxon>
        <taxon>Thermospiraceae</taxon>
        <taxon>Thermospira</taxon>
    </lineage>
</organism>
<evidence type="ECO:0008006" key="3">
    <source>
        <dbReference type="Google" id="ProtNLM"/>
    </source>
</evidence>
<keyword evidence="2" id="KW-1185">Reference proteome</keyword>
<dbReference type="KEGG" id="taqu:KDW03_04840"/>
<dbReference type="Proteomes" id="UP001056539">
    <property type="component" value="Chromosome"/>
</dbReference>
<evidence type="ECO:0000313" key="2">
    <source>
        <dbReference type="Proteomes" id="UP001056539"/>
    </source>
</evidence>
<evidence type="ECO:0000313" key="1">
    <source>
        <dbReference type="EMBL" id="URA11125.1"/>
    </source>
</evidence>
<proteinExistence type="predicted"/>
<reference evidence="1" key="2">
    <citation type="submission" date="2022-06" db="EMBL/GenBank/DDBJ databases">
        <title>Thermospira aquatica gen. nov., sp. nov.</title>
        <authorList>
            <person name="Ben Ali Gam Z."/>
            <person name="Labat M."/>
        </authorList>
    </citation>
    <scope>NUCLEOTIDE SEQUENCE</scope>
    <source>
        <strain evidence="1">F1F22</strain>
    </source>
</reference>
<dbReference type="RefSeq" id="WP_271436260.1">
    <property type="nucleotide sequence ID" value="NZ_CP073355.1"/>
</dbReference>
<protein>
    <recommendedName>
        <fullName evidence="3">HEAT repeat domain-containing protein</fullName>
    </recommendedName>
</protein>
<accession>A0AAX3BG15</accession>
<reference evidence="1" key="1">
    <citation type="submission" date="2021-04" db="EMBL/GenBank/DDBJ databases">
        <authorList>
            <person name="Postec A."/>
        </authorList>
    </citation>
    <scope>NUCLEOTIDE SEQUENCE</scope>
    <source>
        <strain evidence="1">F1F22</strain>
    </source>
</reference>
<name>A0AAX3BG15_9SPIR</name>
<gene>
    <name evidence="1" type="ORF">KDW03_04840</name>
</gene>
<dbReference type="EMBL" id="CP073355">
    <property type="protein sequence ID" value="URA11125.1"/>
    <property type="molecule type" value="Genomic_DNA"/>
</dbReference>
<sequence length="149" mass="17829">MKHWLWILVSMLFLVNGYSQTKEKARTIADLRIGSETEMETAMRILKIKGEYEKKRIILPLIEQNIQDPVVFNLVKDLLINYYQNPRFNEEDQVMFYDDVIAEELLKILGKTRSQEIFPVVLQFALHNKWHRESTVQTAWKLMQSIEWK</sequence>